<dbReference type="HOGENOM" id="CLU_469207_0_0_5"/>
<evidence type="ECO:0000256" key="2">
    <source>
        <dbReference type="ARBA" id="ARBA00022801"/>
    </source>
</evidence>
<dbReference type="eggNOG" id="COG0457">
    <property type="taxonomic scope" value="Bacteria"/>
</dbReference>
<dbReference type="SMART" id="SM00028">
    <property type="entry name" value="TPR"/>
    <property type="match status" value="4"/>
</dbReference>
<dbReference type="PROSITE" id="PS50175">
    <property type="entry name" value="ASP_PROT_RETROV"/>
    <property type="match status" value="1"/>
</dbReference>
<dbReference type="Pfam" id="PF13975">
    <property type="entry name" value="gag-asp_proteas"/>
    <property type="match status" value="1"/>
</dbReference>
<dbReference type="Pfam" id="PF13650">
    <property type="entry name" value="Asp_protease_2"/>
    <property type="match status" value="1"/>
</dbReference>
<dbReference type="InterPro" id="IPR001969">
    <property type="entry name" value="Aspartic_peptidase_AS"/>
</dbReference>
<evidence type="ECO:0000256" key="4">
    <source>
        <dbReference type="PROSITE-ProRule" id="PRU00339"/>
    </source>
</evidence>
<evidence type="ECO:0000313" key="8">
    <source>
        <dbReference type="Proteomes" id="UP000004728"/>
    </source>
</evidence>
<evidence type="ECO:0000256" key="5">
    <source>
        <dbReference type="SAM" id="MobiDB-lite"/>
    </source>
</evidence>
<dbReference type="PANTHER" id="PTHR44858:SF1">
    <property type="entry name" value="UDP-N-ACETYLGLUCOSAMINE--PEPTIDE N-ACETYLGLUCOSAMINYLTRANSFERASE SPINDLY-RELATED"/>
    <property type="match status" value="1"/>
</dbReference>
<dbReference type="Gene3D" id="2.40.70.10">
    <property type="entry name" value="Acid Proteases"/>
    <property type="match status" value="2"/>
</dbReference>
<sequence>MALPHAAYAGDNACKVNLLARLPVVMEDHRASVPVSVNGKETHFWLDTGAFFNTMPRARAAELGLSLGPLPEGFFVTGIGGDFTPELATIREFKLAEYPLHNIQFIVGGSDGGNGFIGANLLSFADTEYDLAHGTVNIIKPHNCAKVNLAYWAGDRTLAMMPLLPGSDDHDYHVYGEIRINGHKIRAMLDTGATSSILTRSAAQKVGIDLNSPKVVASVKMSGVGTKQRRSWIARTDSIDFNGEEIHNSPIRVVDDDMGSDGTDMLLGMDFFLSHHVFIARSQNVIYLTYNGGPIFSSTTEDEIGHMKTVERNFTGTDKINAPKTADEFAGRGSARMTKGDIDGAIADLSEAIRLAPQRTDLLTMRMRAYQRAGKRDLALKDANAALALKPNDNVLLFHRAWLRLHDGDRTGAMADADAGVAATPKTSLDMMQAVGLYERMGKADRALALIDPMITLHREDSSYPDLLNMRCWNRALANVDLDRALDDCTAAIRKSRGEPGYLDSRTLVHLRRKDYAAAITDADAALALRPDMANTLFLRALAKFKAGQENGGKDDLAAARKLSPEIDTHYSAYGLVAPIPPAGPTARIDPDTDDDDNQ</sequence>
<dbReference type="SUPFAM" id="SSF48452">
    <property type="entry name" value="TPR-like"/>
    <property type="match status" value="2"/>
</dbReference>
<dbReference type="GO" id="GO:0004190">
    <property type="term" value="F:aspartic-type endopeptidase activity"/>
    <property type="evidence" value="ECO:0007669"/>
    <property type="project" value="InterPro"/>
</dbReference>
<keyword evidence="3 4" id="KW-0802">TPR repeat</keyword>
<evidence type="ECO:0000259" key="6">
    <source>
        <dbReference type="PROSITE" id="PS50175"/>
    </source>
</evidence>
<dbReference type="InterPro" id="IPR034122">
    <property type="entry name" value="Retropepsin-like_bacterial"/>
</dbReference>
<evidence type="ECO:0000256" key="1">
    <source>
        <dbReference type="ARBA" id="ARBA00022737"/>
    </source>
</evidence>
<evidence type="ECO:0000313" key="7">
    <source>
        <dbReference type="EMBL" id="EGD59576.1"/>
    </source>
</evidence>
<dbReference type="CDD" id="cd05483">
    <property type="entry name" value="retropepsin_like_bacteria"/>
    <property type="match status" value="2"/>
</dbReference>
<dbReference type="EMBL" id="AEWJ01000026">
    <property type="protein sequence ID" value="EGD59576.1"/>
    <property type="molecule type" value="Genomic_DNA"/>
</dbReference>
<dbReference type="GO" id="GO:0006508">
    <property type="term" value="P:proteolysis"/>
    <property type="evidence" value="ECO:0007669"/>
    <property type="project" value="InterPro"/>
</dbReference>
<protein>
    <submittedName>
        <fullName evidence="7">TPR repeat-containing protein</fullName>
    </submittedName>
</protein>
<keyword evidence="1" id="KW-0677">Repeat</keyword>
<dbReference type="STRING" id="983920.Y88_2620"/>
<dbReference type="InterPro" id="IPR050498">
    <property type="entry name" value="Ycf3"/>
</dbReference>
<gene>
    <name evidence="7" type="ORF">Y88_2620</name>
</gene>
<feature type="domain" description="Peptidase A2" evidence="6">
    <location>
        <begin position="185"/>
        <end position="225"/>
    </location>
</feature>
<feature type="region of interest" description="Disordered" evidence="5">
    <location>
        <begin position="575"/>
        <end position="599"/>
    </location>
</feature>
<dbReference type="SUPFAM" id="SSF50630">
    <property type="entry name" value="Acid proteases"/>
    <property type="match status" value="2"/>
</dbReference>
<dbReference type="InterPro" id="IPR021109">
    <property type="entry name" value="Peptidase_aspartic_dom_sf"/>
</dbReference>
<dbReference type="PANTHER" id="PTHR44858">
    <property type="entry name" value="TETRATRICOPEPTIDE REPEAT PROTEIN 6"/>
    <property type="match status" value="1"/>
</dbReference>
<accession>F1Z770</accession>
<dbReference type="InterPro" id="IPR011990">
    <property type="entry name" value="TPR-like_helical_dom_sf"/>
</dbReference>
<name>F1Z770_9SPHN</name>
<dbReference type="Proteomes" id="UP000004728">
    <property type="component" value="Unassembled WGS sequence"/>
</dbReference>
<dbReference type="InParanoid" id="F1Z770"/>
<organism evidence="7 8">
    <name type="scientific">Novosphingobium nitrogenifigens DSM 19370</name>
    <dbReference type="NCBI Taxonomy" id="983920"/>
    <lineage>
        <taxon>Bacteria</taxon>
        <taxon>Pseudomonadati</taxon>
        <taxon>Pseudomonadota</taxon>
        <taxon>Alphaproteobacteria</taxon>
        <taxon>Sphingomonadales</taxon>
        <taxon>Sphingomonadaceae</taxon>
        <taxon>Novosphingobium</taxon>
    </lineage>
</organism>
<dbReference type="PROSITE" id="PS50005">
    <property type="entry name" value="TPR"/>
    <property type="match status" value="1"/>
</dbReference>
<dbReference type="AlphaFoldDB" id="F1Z770"/>
<proteinExistence type="predicted"/>
<dbReference type="InterPro" id="IPR019734">
    <property type="entry name" value="TPR_rpt"/>
</dbReference>
<dbReference type="Gene3D" id="1.25.40.10">
    <property type="entry name" value="Tetratricopeptide repeat domain"/>
    <property type="match status" value="2"/>
</dbReference>
<comment type="caution">
    <text evidence="7">The sequence shown here is derived from an EMBL/GenBank/DDBJ whole genome shotgun (WGS) entry which is preliminary data.</text>
</comment>
<dbReference type="eggNOG" id="COG3577">
    <property type="taxonomic scope" value="Bacteria"/>
</dbReference>
<dbReference type="PROSITE" id="PS00141">
    <property type="entry name" value="ASP_PROTEASE"/>
    <property type="match status" value="1"/>
</dbReference>
<keyword evidence="2" id="KW-0378">Hydrolase</keyword>
<dbReference type="InterPro" id="IPR001995">
    <property type="entry name" value="Peptidase_A2_cat"/>
</dbReference>
<reference evidence="7 8" key="1">
    <citation type="journal article" date="2012" name="J. Bacteriol.">
        <title>Draft Genome Sequence of Novosphingobium nitrogenifigens Y88T.</title>
        <authorList>
            <person name="Strabala T.J."/>
            <person name="Macdonald L."/>
            <person name="Liu V."/>
            <person name="Smit A.M."/>
        </authorList>
    </citation>
    <scope>NUCLEOTIDE SEQUENCE [LARGE SCALE GENOMIC DNA]</scope>
    <source>
        <strain evidence="7 8">DSM 19370</strain>
    </source>
</reference>
<keyword evidence="8" id="KW-1185">Reference proteome</keyword>
<evidence type="ECO:0000256" key="3">
    <source>
        <dbReference type="ARBA" id="ARBA00022803"/>
    </source>
</evidence>
<feature type="repeat" description="TPR" evidence="4">
    <location>
        <begin position="326"/>
        <end position="359"/>
    </location>
</feature>